<keyword evidence="4" id="KW-1185">Reference proteome</keyword>
<dbReference type="AlphaFoldDB" id="A0A8B6GCN9"/>
<sequence>MKKIQNNFDTRLLIATQEKTTIQHEFKHEIKELQDALEGEIEEKNETKQTYAMESVALQEFSQQEKEKLLIKVEQDKLEKLEEQKEHMDWLQIERREMKDLMESLEKKFESEKTVFMEKTNQLVIKLNEERATQALTIEREKVARKKCGRLEEEIKHLQMSKRVTETIEQHEQNPKSNVQDSETSKVITDTSSSVQIPEQNKQPNSSGPSPQRLPCYDGKTEWKPYYMQFIHFSNRYKWDSKQRLDRLIECLRDKALKFYSTRPLSVQNDFVLLSEKLNQRFGNKDLPYTIRRQLQEVRQNIDEIVEKFTERVQEMATDGYGPNTPENVVETISVDAFLKGCSDKKGYSFLLWRRIQTTLINALQW</sequence>
<reference evidence="3" key="1">
    <citation type="submission" date="2018-11" db="EMBL/GenBank/DDBJ databases">
        <authorList>
            <person name="Alioto T."/>
            <person name="Alioto T."/>
        </authorList>
    </citation>
    <scope>NUCLEOTIDE SEQUENCE</scope>
</reference>
<comment type="caution">
    <text evidence="3">The sequence shown here is derived from an EMBL/GenBank/DDBJ whole genome shotgun (WGS) entry which is preliminary data.</text>
</comment>
<feature type="compositionally biased region" description="Basic and acidic residues" evidence="2">
    <location>
        <begin position="165"/>
        <end position="174"/>
    </location>
</feature>
<name>A0A8B6GCN9_MYTGA</name>
<keyword evidence="1" id="KW-0175">Coiled coil</keyword>
<dbReference type="OrthoDB" id="6186198at2759"/>
<evidence type="ECO:0000256" key="1">
    <source>
        <dbReference type="SAM" id="Coils"/>
    </source>
</evidence>
<feature type="compositionally biased region" description="Polar residues" evidence="2">
    <location>
        <begin position="175"/>
        <end position="210"/>
    </location>
</feature>
<organism evidence="3 4">
    <name type="scientific">Mytilus galloprovincialis</name>
    <name type="common">Mediterranean mussel</name>
    <dbReference type="NCBI Taxonomy" id="29158"/>
    <lineage>
        <taxon>Eukaryota</taxon>
        <taxon>Metazoa</taxon>
        <taxon>Spiralia</taxon>
        <taxon>Lophotrochozoa</taxon>
        <taxon>Mollusca</taxon>
        <taxon>Bivalvia</taxon>
        <taxon>Autobranchia</taxon>
        <taxon>Pteriomorphia</taxon>
        <taxon>Mytilida</taxon>
        <taxon>Mytiloidea</taxon>
        <taxon>Mytilidae</taxon>
        <taxon>Mytilinae</taxon>
        <taxon>Mytilus</taxon>
    </lineage>
</organism>
<protein>
    <submittedName>
        <fullName evidence="3">Uncharacterized protein</fullName>
    </submittedName>
</protein>
<evidence type="ECO:0000256" key="2">
    <source>
        <dbReference type="SAM" id="MobiDB-lite"/>
    </source>
</evidence>
<proteinExistence type="predicted"/>
<gene>
    <name evidence="3" type="ORF">MGAL_10B030078</name>
</gene>
<dbReference type="EMBL" id="UYJE01008235">
    <property type="protein sequence ID" value="VDI62200.1"/>
    <property type="molecule type" value="Genomic_DNA"/>
</dbReference>
<evidence type="ECO:0000313" key="4">
    <source>
        <dbReference type="Proteomes" id="UP000596742"/>
    </source>
</evidence>
<feature type="coiled-coil region" evidence="1">
    <location>
        <begin position="23"/>
        <end position="115"/>
    </location>
</feature>
<evidence type="ECO:0000313" key="3">
    <source>
        <dbReference type="EMBL" id="VDI62200.1"/>
    </source>
</evidence>
<accession>A0A8B6GCN9</accession>
<feature type="region of interest" description="Disordered" evidence="2">
    <location>
        <begin position="165"/>
        <end position="215"/>
    </location>
</feature>
<dbReference type="Proteomes" id="UP000596742">
    <property type="component" value="Unassembled WGS sequence"/>
</dbReference>